<feature type="region of interest" description="Disordered" evidence="1">
    <location>
        <begin position="105"/>
        <end position="126"/>
    </location>
</feature>
<keyword evidence="3" id="KW-1185">Reference proteome</keyword>
<evidence type="ECO:0000313" key="2">
    <source>
        <dbReference type="EMBL" id="MFC3099388.1"/>
    </source>
</evidence>
<reference evidence="3" key="1">
    <citation type="journal article" date="2019" name="Int. J. Syst. Evol. Microbiol.">
        <title>The Global Catalogue of Microorganisms (GCM) 10K type strain sequencing project: providing services to taxonomists for standard genome sequencing and annotation.</title>
        <authorList>
            <consortium name="The Broad Institute Genomics Platform"/>
            <consortium name="The Broad Institute Genome Sequencing Center for Infectious Disease"/>
            <person name="Wu L."/>
            <person name="Ma J."/>
        </authorList>
    </citation>
    <scope>NUCLEOTIDE SEQUENCE [LARGE SCALE GENOMIC DNA]</scope>
    <source>
        <strain evidence="3">KCTC 52606</strain>
    </source>
</reference>
<organism evidence="2 3">
    <name type="scientific">Alteraurantiacibacter lauratis</name>
    <dbReference type="NCBI Taxonomy" id="2054627"/>
    <lineage>
        <taxon>Bacteria</taxon>
        <taxon>Pseudomonadati</taxon>
        <taxon>Pseudomonadota</taxon>
        <taxon>Alphaproteobacteria</taxon>
        <taxon>Sphingomonadales</taxon>
        <taxon>Erythrobacteraceae</taxon>
        <taxon>Alteraurantiacibacter</taxon>
    </lineage>
</organism>
<comment type="caution">
    <text evidence="2">The sequence shown here is derived from an EMBL/GenBank/DDBJ whole genome shotgun (WGS) entry which is preliminary data.</text>
</comment>
<dbReference type="Proteomes" id="UP001595378">
    <property type="component" value="Unassembled WGS sequence"/>
</dbReference>
<evidence type="ECO:0000256" key="1">
    <source>
        <dbReference type="SAM" id="MobiDB-lite"/>
    </source>
</evidence>
<protein>
    <recommendedName>
        <fullName evidence="4">DUF3618 domain-containing protein</fullName>
    </recommendedName>
</protein>
<dbReference type="EMBL" id="JBHRSU010000001">
    <property type="protein sequence ID" value="MFC3099388.1"/>
    <property type="molecule type" value="Genomic_DNA"/>
</dbReference>
<name>A0ABV7EC22_9SPHN</name>
<dbReference type="RefSeq" id="WP_336917408.1">
    <property type="nucleotide sequence ID" value="NZ_JBANRN010000001.1"/>
</dbReference>
<sequence>MSPLKLRLIEDRAMRDAARAMVEADLARLKDGVAVHGLASRTAHAGSDYLRIMGQGALDLVREDKARAGGYAALGAAALAAWLFRDTLAEAVRGLWDGLTEHTCNDAVSEDDTPPDDAGGQVEQQP</sequence>
<accession>A0ABV7EC22</accession>
<gene>
    <name evidence="2" type="ORF">ACFODK_00600</name>
</gene>
<evidence type="ECO:0008006" key="4">
    <source>
        <dbReference type="Google" id="ProtNLM"/>
    </source>
</evidence>
<evidence type="ECO:0000313" key="3">
    <source>
        <dbReference type="Proteomes" id="UP001595378"/>
    </source>
</evidence>
<proteinExistence type="predicted"/>